<protein>
    <submittedName>
        <fullName evidence="1">Uncharacterized protein</fullName>
    </submittedName>
</protein>
<evidence type="ECO:0000313" key="2">
    <source>
        <dbReference type="Proteomes" id="UP000011205"/>
    </source>
</evidence>
<dbReference type="Proteomes" id="UP000011205">
    <property type="component" value="Unassembled WGS sequence"/>
</dbReference>
<dbReference type="AlphaFoldDB" id="L8PK95"/>
<name>L8PK95_STRVR</name>
<reference evidence="1 2" key="1">
    <citation type="journal article" date="2013" name="Genome Announc.">
        <title>Draft Genome Sequence of Streptomyces viridochromogenes Strain Tu57, Producer of Avilamycin.</title>
        <authorList>
            <person name="Gruning B.A."/>
            <person name="Erxleben A."/>
            <person name="Hahnlein A."/>
            <person name="Gunther S."/>
        </authorList>
    </citation>
    <scope>NUCLEOTIDE SEQUENCE [LARGE SCALE GENOMIC DNA]</scope>
    <source>
        <strain evidence="1 2">Tue57</strain>
    </source>
</reference>
<dbReference type="PATRIC" id="fig|1160705.3.peg.2118"/>
<gene>
    <name evidence="1" type="ORF">STVIR_2129</name>
</gene>
<dbReference type="EMBL" id="AMLP01000070">
    <property type="protein sequence ID" value="ELS56880.1"/>
    <property type="molecule type" value="Genomic_DNA"/>
</dbReference>
<comment type="caution">
    <text evidence="1">The sequence shown here is derived from an EMBL/GenBank/DDBJ whole genome shotgun (WGS) entry which is preliminary data.</text>
</comment>
<proteinExistence type="predicted"/>
<organism evidence="1 2">
    <name type="scientific">Streptomyces viridochromogenes Tue57</name>
    <dbReference type="NCBI Taxonomy" id="1160705"/>
    <lineage>
        <taxon>Bacteria</taxon>
        <taxon>Bacillati</taxon>
        <taxon>Actinomycetota</taxon>
        <taxon>Actinomycetes</taxon>
        <taxon>Kitasatosporales</taxon>
        <taxon>Streptomycetaceae</taxon>
        <taxon>Streptomyces</taxon>
    </lineage>
</organism>
<evidence type="ECO:0000313" key="1">
    <source>
        <dbReference type="EMBL" id="ELS56880.1"/>
    </source>
</evidence>
<sequence>MASAAARQQRAQAEEAIRERVAAFAARPSLEPVFLWFSDYCTGPRLPDLFDQSEDPEVVHCRMEAIAYYGAREGVTPTLKDIGRGRLGDWGGLTGGGPDTGGVGGLRYALEYQRLEGRQADGLRLSRPELNDPSFSVEWDDPWDPAWKVEEPLPCPSPAWPDGRCLVEPAGTTVAAARARHGTVFAVHFTSEEYWTCSREEWRSAGA</sequence>
<accession>L8PK95</accession>